<feature type="transmembrane region" description="Helical" evidence="8">
    <location>
        <begin position="697"/>
        <end position="716"/>
    </location>
</feature>
<evidence type="ECO:0000256" key="4">
    <source>
        <dbReference type="ARBA" id="ARBA00022989"/>
    </source>
</evidence>
<feature type="transmembrane region" description="Helical" evidence="8">
    <location>
        <begin position="764"/>
        <end position="787"/>
    </location>
</feature>
<accession>A0A0F0H5V6</accession>
<evidence type="ECO:0000256" key="7">
    <source>
        <dbReference type="SAM" id="MobiDB-lite"/>
    </source>
</evidence>
<keyword evidence="4 8" id="KW-1133">Transmembrane helix</keyword>
<feature type="transmembrane region" description="Helical" evidence="8">
    <location>
        <begin position="618"/>
        <end position="640"/>
    </location>
</feature>
<protein>
    <recommendedName>
        <fullName evidence="9">ABC3 transporter permease C-terminal domain-containing protein</fullName>
    </recommendedName>
</protein>
<proteinExistence type="inferred from homology"/>
<keyword evidence="11" id="KW-1185">Reference proteome</keyword>
<comment type="similarity">
    <text evidence="6">Belongs to the ABC-4 integral membrane protein family.</text>
</comment>
<evidence type="ECO:0000259" key="9">
    <source>
        <dbReference type="Pfam" id="PF02687"/>
    </source>
</evidence>
<dbReference type="PANTHER" id="PTHR30572:SF4">
    <property type="entry name" value="ABC TRANSPORTER PERMEASE YTRF"/>
    <property type="match status" value="1"/>
</dbReference>
<feature type="region of interest" description="Disordered" evidence="7">
    <location>
        <begin position="484"/>
        <end position="503"/>
    </location>
</feature>
<dbReference type="PATRIC" id="fig|68170.10.peg.8919"/>
<sequence>MLIGQLAHRRGRTLALFLGILVATTGFTLLTGSTTTSRLQTVGAVDANYRAAYDILVRPKGSRTQLEVERGLVRPNYLSGLYGGISLGQYEQIKKITGVDVAAPIAMVGYTSTNLRAAVDATDAVDRSQATQTVRLKPRWTADRGLTRLDDDATHLAYVTKRVIAWPAWDASGRFKGYDDGKDHSAQVAVCGPGARVDPVEIQDDGTGRALCHADGAGPGATGLDARDRQRLVIARLLPDGSFDRGPTFPTGEHRVSPRLTVDFEWPMSLLLAGIDPEQEAALVGLDKSVVSGRYLRGDETTARDGFRGMSIPVVVPERPALDEQLVVTTEQVPGQGIAGVNAQSAYDSARSAAGTLAGESRMDATDVYGAAVRDELRAQLSVVVQAGSPNYDQQPDGSLRPRDIDVNLNAVWGNNTVDGFAVPWFAKDMANRPLTKFNPGKPGGELLSATAAGVFDATKLRGFSELSAVPLETYHPPKAVAADEASKRELGDKPLVPNSNPGGYLASPPMMLTSLSALPALLEGTPQANAPISSVRVQVAGITGMDAVSQERVRLAAEQITVATGLDVDITIGASPAPQKITLGAGDYGRPELRLVEDWSRKGVAVSVINALDHKSAALVVLILVVCVLFLFNAVSAAVRDRQRELATLACLGWPPRKLFQVLLGEVGLIGLAAGAAGAGLATALSSLASLSGPTWRVLLAIPVAVVLSLVAAVVPAARAARTNPGAGLHAIAVRARRTSGRRHRTVASLAFANLWRMPGRTILGAVSLAIGIAGATALLAVVRGFHGAVVGTLLGDAVSVQVREVDLIAVAAVLALGVAAVADVLYLNVRERAGEIATLRATGWSTAAVIRLIAWEGIGIGLIGAVLGTATGLAAIALITGNALTAATLTAAATGAGAAVVAALVAACVPAWTIGRSPITQNLGEE</sequence>
<dbReference type="InterPro" id="IPR003838">
    <property type="entry name" value="ABC3_permease_C"/>
</dbReference>
<name>A0A0F0H5V6_LENAE</name>
<evidence type="ECO:0000256" key="3">
    <source>
        <dbReference type="ARBA" id="ARBA00022692"/>
    </source>
</evidence>
<keyword evidence="5 8" id="KW-0472">Membrane</keyword>
<feature type="transmembrane region" description="Helical" evidence="8">
    <location>
        <begin position="850"/>
        <end position="881"/>
    </location>
</feature>
<dbReference type="GO" id="GO:0005886">
    <property type="term" value="C:plasma membrane"/>
    <property type="evidence" value="ECO:0007669"/>
    <property type="project" value="UniProtKB-SubCell"/>
</dbReference>
<reference evidence="10 11" key="1">
    <citation type="submission" date="2015-02" db="EMBL/GenBank/DDBJ databases">
        <authorList>
            <person name="Ju K.-S."/>
            <person name="Doroghazi J.R."/>
            <person name="Metcalf W."/>
        </authorList>
    </citation>
    <scope>NUCLEOTIDE SEQUENCE [LARGE SCALE GENOMIC DNA]</scope>
    <source>
        <strain evidence="10 11">NRRL B-16140</strain>
    </source>
</reference>
<evidence type="ECO:0000256" key="2">
    <source>
        <dbReference type="ARBA" id="ARBA00022475"/>
    </source>
</evidence>
<feature type="domain" description="ABC3 transporter permease C-terminal" evidence="9">
    <location>
        <begin position="810"/>
        <end position="916"/>
    </location>
</feature>
<feature type="transmembrane region" description="Helical" evidence="8">
    <location>
        <begin position="807"/>
        <end position="829"/>
    </location>
</feature>
<evidence type="ECO:0000256" key="5">
    <source>
        <dbReference type="ARBA" id="ARBA00023136"/>
    </source>
</evidence>
<dbReference type="GO" id="GO:0022857">
    <property type="term" value="F:transmembrane transporter activity"/>
    <property type="evidence" value="ECO:0007669"/>
    <property type="project" value="TreeGrafter"/>
</dbReference>
<evidence type="ECO:0000256" key="1">
    <source>
        <dbReference type="ARBA" id="ARBA00004651"/>
    </source>
</evidence>
<comment type="subcellular location">
    <subcellularLocation>
        <location evidence="1">Cell membrane</location>
        <topology evidence="1">Multi-pass membrane protein</topology>
    </subcellularLocation>
</comment>
<organism evidence="10 11">
    <name type="scientific">Lentzea aerocolonigenes</name>
    <name type="common">Lechevalieria aerocolonigenes</name>
    <name type="synonym">Saccharothrix aerocolonigenes</name>
    <dbReference type="NCBI Taxonomy" id="68170"/>
    <lineage>
        <taxon>Bacteria</taxon>
        <taxon>Bacillati</taxon>
        <taxon>Actinomycetota</taxon>
        <taxon>Actinomycetes</taxon>
        <taxon>Pseudonocardiales</taxon>
        <taxon>Pseudonocardiaceae</taxon>
        <taxon>Lentzea</taxon>
    </lineage>
</organism>
<feature type="domain" description="ABC3 transporter permease C-terminal" evidence="9">
    <location>
        <begin position="620"/>
        <end position="726"/>
    </location>
</feature>
<comment type="caution">
    <text evidence="10">The sequence shown here is derived from an EMBL/GenBank/DDBJ whole genome shotgun (WGS) entry which is preliminary data.</text>
</comment>
<evidence type="ECO:0000313" key="10">
    <source>
        <dbReference type="EMBL" id="KJK51104.1"/>
    </source>
</evidence>
<keyword evidence="2" id="KW-1003">Cell membrane</keyword>
<keyword evidence="3 8" id="KW-0812">Transmembrane</keyword>
<gene>
    <name evidence="10" type="ORF">UK23_08370</name>
</gene>
<feature type="transmembrane region" description="Helical" evidence="8">
    <location>
        <begin position="660"/>
        <end position="685"/>
    </location>
</feature>
<feature type="transmembrane region" description="Helical" evidence="8">
    <location>
        <begin position="893"/>
        <end position="914"/>
    </location>
</feature>
<dbReference type="PANTHER" id="PTHR30572">
    <property type="entry name" value="MEMBRANE COMPONENT OF TRANSPORTER-RELATED"/>
    <property type="match status" value="1"/>
</dbReference>
<evidence type="ECO:0000256" key="6">
    <source>
        <dbReference type="ARBA" id="ARBA00038076"/>
    </source>
</evidence>
<dbReference type="Pfam" id="PF02687">
    <property type="entry name" value="FtsX"/>
    <property type="match status" value="2"/>
</dbReference>
<dbReference type="AlphaFoldDB" id="A0A0F0H5V6"/>
<dbReference type="Proteomes" id="UP000033393">
    <property type="component" value="Unassembled WGS sequence"/>
</dbReference>
<dbReference type="InterPro" id="IPR050250">
    <property type="entry name" value="Macrolide_Exporter_MacB"/>
</dbReference>
<dbReference type="EMBL" id="JYJG01000044">
    <property type="protein sequence ID" value="KJK51104.1"/>
    <property type="molecule type" value="Genomic_DNA"/>
</dbReference>
<evidence type="ECO:0000313" key="11">
    <source>
        <dbReference type="Proteomes" id="UP000033393"/>
    </source>
</evidence>
<evidence type="ECO:0000256" key="8">
    <source>
        <dbReference type="SAM" id="Phobius"/>
    </source>
</evidence>